<evidence type="ECO:0000256" key="1">
    <source>
        <dbReference type="ARBA" id="ARBA00004141"/>
    </source>
</evidence>
<keyword evidence="7" id="KW-0560">Oxidoreductase</keyword>
<evidence type="ECO:0000256" key="9">
    <source>
        <dbReference type="ARBA" id="ARBA00023157"/>
    </source>
</evidence>
<dbReference type="RefSeq" id="WP_003046478.1">
    <property type="nucleotide sequence ID" value="NZ_CP009122.1"/>
</dbReference>
<evidence type="ECO:0000313" key="13">
    <source>
        <dbReference type="EMBL" id="AJA11404.1"/>
    </source>
</evidence>
<evidence type="ECO:0000256" key="3">
    <source>
        <dbReference type="ARBA" id="ARBA00022448"/>
    </source>
</evidence>
<dbReference type="InterPro" id="IPR023380">
    <property type="entry name" value="DsbB-like_sf"/>
</dbReference>
<name>A0A0A7PN25_9SPHN</name>
<dbReference type="InterPro" id="IPR003752">
    <property type="entry name" value="DiS_bond_form_DsbB/BdbC"/>
</dbReference>
<dbReference type="Pfam" id="PF02600">
    <property type="entry name" value="DsbB"/>
    <property type="match status" value="1"/>
</dbReference>
<organism evidence="13 14">
    <name type="scientific">Sphingopyxis fribergensis</name>
    <dbReference type="NCBI Taxonomy" id="1515612"/>
    <lineage>
        <taxon>Bacteria</taxon>
        <taxon>Pseudomonadati</taxon>
        <taxon>Pseudomonadota</taxon>
        <taxon>Alphaproteobacteria</taxon>
        <taxon>Sphingomonadales</taxon>
        <taxon>Sphingomonadaceae</taxon>
        <taxon>Sphingopyxis</taxon>
    </lineage>
</organism>
<keyword evidence="14" id="KW-1185">Reference proteome</keyword>
<evidence type="ECO:0000256" key="10">
    <source>
        <dbReference type="ARBA" id="ARBA00023186"/>
    </source>
</evidence>
<dbReference type="GO" id="GO:0006457">
    <property type="term" value="P:protein folding"/>
    <property type="evidence" value="ECO:0007669"/>
    <property type="project" value="InterPro"/>
</dbReference>
<dbReference type="AlphaFoldDB" id="A0A0A7PN25"/>
<dbReference type="Gene3D" id="1.20.1550.10">
    <property type="entry name" value="DsbB-like"/>
    <property type="match status" value="1"/>
</dbReference>
<dbReference type="PANTHER" id="PTHR43469">
    <property type="entry name" value="DISULFIDE FORMATION PROTEIN-RELATED"/>
    <property type="match status" value="1"/>
</dbReference>
<keyword evidence="8 12" id="KW-0472">Membrane</keyword>
<dbReference type="STRING" id="1515612.SKP52_22795"/>
<dbReference type="GO" id="GO:0016020">
    <property type="term" value="C:membrane"/>
    <property type="evidence" value="ECO:0007669"/>
    <property type="project" value="UniProtKB-SubCell"/>
</dbReference>
<dbReference type="PANTHER" id="PTHR43469:SF1">
    <property type="entry name" value="SPBETA PROPHAGE-DERIVED DISULFIDE BOND FORMATION PROTEIN B"/>
    <property type="match status" value="1"/>
</dbReference>
<keyword evidence="10" id="KW-0143">Chaperone</keyword>
<keyword evidence="11" id="KW-0676">Redox-active center</keyword>
<comment type="similarity">
    <text evidence="2">Belongs to the DsbB family. BdbC subfamily.</text>
</comment>
<evidence type="ECO:0000256" key="7">
    <source>
        <dbReference type="ARBA" id="ARBA00023002"/>
    </source>
</evidence>
<dbReference type="OrthoDB" id="158402at2"/>
<sequence>MTSFPLLAPHKWRPLGAAWAIALLSSLAVLFVGEVMGQAPCDLCWFQRSFMFPLAIILGIAAFRSDRAIVPYGLALAAGGGLVAFYHSLLYVGVIPAPIVPCTGGPSCSGESMAIGGVPLPLPSLTAFALILTLLLNFQRRLKS</sequence>
<gene>
    <name evidence="13" type="ORF">SKP52_22795</name>
</gene>
<feature type="transmembrane region" description="Helical" evidence="12">
    <location>
        <begin position="120"/>
        <end position="138"/>
    </location>
</feature>
<reference evidence="13 14" key="1">
    <citation type="journal article" date="2015" name="Int. J. Syst. Evol. Microbiol.">
        <title>Description of Sphingopyxis fribergensis sp. nov. - a soil bacterium with the ability to degrade styrene and phenylacetic acid.</title>
        <authorList>
            <person name="Oelschlagel M."/>
            <person name="Ruckert C."/>
            <person name="Kalinowski J."/>
            <person name="Schmidt G."/>
            <person name="Schlomann M."/>
            <person name="Tischler D."/>
        </authorList>
    </citation>
    <scope>NUCLEOTIDE SEQUENCE [LARGE SCALE GENOMIC DNA]</scope>
    <source>
        <strain evidence="13 14">Kp5.2</strain>
    </source>
</reference>
<keyword evidence="6 12" id="KW-1133">Transmembrane helix</keyword>
<dbReference type="InterPro" id="IPR012187">
    <property type="entry name" value="Disulphide_bond_form_BdbC"/>
</dbReference>
<evidence type="ECO:0000256" key="5">
    <source>
        <dbReference type="ARBA" id="ARBA00022982"/>
    </source>
</evidence>
<dbReference type="GO" id="GO:0015035">
    <property type="term" value="F:protein-disulfide reductase activity"/>
    <property type="evidence" value="ECO:0007669"/>
    <property type="project" value="InterPro"/>
</dbReference>
<evidence type="ECO:0000256" key="11">
    <source>
        <dbReference type="ARBA" id="ARBA00023284"/>
    </source>
</evidence>
<feature type="transmembrane region" description="Helical" evidence="12">
    <location>
        <begin position="75"/>
        <end position="100"/>
    </location>
</feature>
<dbReference type="HOGENOM" id="CLU_128688_0_0_5"/>
<dbReference type="EMBL" id="CP009122">
    <property type="protein sequence ID" value="AJA11404.1"/>
    <property type="molecule type" value="Genomic_DNA"/>
</dbReference>
<dbReference type="SUPFAM" id="SSF158442">
    <property type="entry name" value="DsbB-like"/>
    <property type="match status" value="1"/>
</dbReference>
<evidence type="ECO:0000256" key="12">
    <source>
        <dbReference type="SAM" id="Phobius"/>
    </source>
</evidence>
<evidence type="ECO:0000256" key="4">
    <source>
        <dbReference type="ARBA" id="ARBA00022692"/>
    </source>
</evidence>
<keyword evidence="5" id="KW-0249">Electron transport</keyword>
<evidence type="ECO:0000256" key="6">
    <source>
        <dbReference type="ARBA" id="ARBA00022989"/>
    </source>
</evidence>
<proteinExistence type="inferred from homology"/>
<protein>
    <submittedName>
        <fullName evidence="13">Conserved Putative membrane protein</fullName>
    </submittedName>
</protein>
<accession>A0A0A7PN25</accession>
<evidence type="ECO:0000313" key="14">
    <source>
        <dbReference type="Proteomes" id="UP000030907"/>
    </source>
</evidence>
<evidence type="ECO:0000256" key="2">
    <source>
        <dbReference type="ARBA" id="ARBA00007602"/>
    </source>
</evidence>
<dbReference type="Proteomes" id="UP000030907">
    <property type="component" value="Chromosome"/>
</dbReference>
<keyword evidence="4 12" id="KW-0812">Transmembrane</keyword>
<evidence type="ECO:0000256" key="8">
    <source>
        <dbReference type="ARBA" id="ARBA00023136"/>
    </source>
</evidence>
<keyword evidence="9" id="KW-1015">Disulfide bond</keyword>
<dbReference type="KEGG" id="sphk:SKP52_22795"/>
<dbReference type="PIRSF" id="PIRSF036659">
    <property type="entry name" value="BdbC"/>
    <property type="match status" value="1"/>
</dbReference>
<feature type="transmembrane region" description="Helical" evidence="12">
    <location>
        <begin position="12"/>
        <end position="33"/>
    </location>
</feature>
<keyword evidence="3" id="KW-0813">Transport</keyword>
<comment type="subcellular location">
    <subcellularLocation>
        <location evidence="1">Membrane</location>
        <topology evidence="1">Multi-pass membrane protein</topology>
    </subcellularLocation>
</comment>